<dbReference type="AlphaFoldDB" id="A0A0E9VRV9"/>
<evidence type="ECO:0000313" key="1">
    <source>
        <dbReference type="EMBL" id="JAH80844.1"/>
    </source>
</evidence>
<reference evidence="1" key="1">
    <citation type="submission" date="2014-11" db="EMBL/GenBank/DDBJ databases">
        <authorList>
            <person name="Amaro Gonzalez C."/>
        </authorList>
    </citation>
    <scope>NUCLEOTIDE SEQUENCE</scope>
</reference>
<sequence length="17" mass="2007">MVGRVALLHLHRMAVRF</sequence>
<organism evidence="1">
    <name type="scientific">Anguilla anguilla</name>
    <name type="common">European freshwater eel</name>
    <name type="synonym">Muraena anguilla</name>
    <dbReference type="NCBI Taxonomy" id="7936"/>
    <lineage>
        <taxon>Eukaryota</taxon>
        <taxon>Metazoa</taxon>
        <taxon>Chordata</taxon>
        <taxon>Craniata</taxon>
        <taxon>Vertebrata</taxon>
        <taxon>Euteleostomi</taxon>
        <taxon>Actinopterygii</taxon>
        <taxon>Neopterygii</taxon>
        <taxon>Teleostei</taxon>
        <taxon>Anguilliformes</taxon>
        <taxon>Anguillidae</taxon>
        <taxon>Anguilla</taxon>
    </lineage>
</organism>
<name>A0A0E9VRV9_ANGAN</name>
<dbReference type="EMBL" id="GBXM01027733">
    <property type="protein sequence ID" value="JAH80844.1"/>
    <property type="molecule type" value="Transcribed_RNA"/>
</dbReference>
<protein>
    <submittedName>
        <fullName evidence="1">Uncharacterized protein</fullName>
    </submittedName>
</protein>
<reference evidence="1" key="2">
    <citation type="journal article" date="2015" name="Fish Shellfish Immunol.">
        <title>Early steps in the European eel (Anguilla anguilla)-Vibrio vulnificus interaction in the gills: Role of the RtxA13 toxin.</title>
        <authorList>
            <person name="Callol A."/>
            <person name="Pajuelo D."/>
            <person name="Ebbesson L."/>
            <person name="Teles M."/>
            <person name="MacKenzie S."/>
            <person name="Amaro C."/>
        </authorList>
    </citation>
    <scope>NUCLEOTIDE SEQUENCE</scope>
</reference>
<proteinExistence type="predicted"/>
<accession>A0A0E9VRV9</accession>